<protein>
    <submittedName>
        <fullName evidence="2">FBA_2 domain-containing protein</fullName>
    </submittedName>
</protein>
<keyword evidence="1" id="KW-1185">Reference proteome</keyword>
<evidence type="ECO:0000313" key="2">
    <source>
        <dbReference type="WBParaSite" id="L893_g7151.t1"/>
    </source>
</evidence>
<evidence type="ECO:0000313" key="1">
    <source>
        <dbReference type="Proteomes" id="UP000095287"/>
    </source>
</evidence>
<reference evidence="2" key="1">
    <citation type="submission" date="2016-11" db="UniProtKB">
        <authorList>
            <consortium name="WormBaseParasite"/>
        </authorList>
    </citation>
    <scope>IDENTIFICATION</scope>
</reference>
<dbReference type="WBParaSite" id="L893_g7151.t1">
    <property type="protein sequence ID" value="L893_g7151.t1"/>
    <property type="gene ID" value="L893_g7151"/>
</dbReference>
<name>A0A1I8ALY9_9BILA</name>
<dbReference type="AlphaFoldDB" id="A0A1I8ALY9"/>
<accession>A0A1I8ALY9</accession>
<proteinExistence type="predicted"/>
<organism evidence="1 2">
    <name type="scientific">Steinernema glaseri</name>
    <dbReference type="NCBI Taxonomy" id="37863"/>
    <lineage>
        <taxon>Eukaryota</taxon>
        <taxon>Metazoa</taxon>
        <taxon>Ecdysozoa</taxon>
        <taxon>Nematoda</taxon>
        <taxon>Chromadorea</taxon>
        <taxon>Rhabditida</taxon>
        <taxon>Tylenchina</taxon>
        <taxon>Panagrolaimomorpha</taxon>
        <taxon>Strongyloidoidea</taxon>
        <taxon>Steinernematidae</taxon>
        <taxon>Steinernema</taxon>
    </lineage>
</organism>
<dbReference type="Proteomes" id="UP000095287">
    <property type="component" value="Unplaced"/>
</dbReference>
<sequence length="282" mass="33261">MDTVPQLFIESVCLCLLDLPSLWESTSIPSAWGQICTVTTKKIHTLRVVLDGSAEKIYVAALPALDNDVYYNYVSLNCVDLKFITNFRIETVPHDQVQVLSNSWNEITLDKLQRFVQFIRPVKNERHPLRYHDESLNSLSLWCESQWINGEILSMRLPVDSVDLWKVEADQFFENTGSLYYVNYYGPTLKRSAVRQWLSEEQMKKLFEKCAEANREVRVRVTTISDSTDPIDYDKYYSERKVLEHGTEVLFTNQDKKKLELRLFHSNRLWLEWKWSKERIFS</sequence>